<evidence type="ECO:0000256" key="1">
    <source>
        <dbReference type="SAM" id="Phobius"/>
    </source>
</evidence>
<comment type="caution">
    <text evidence="2">The sequence shown here is derived from an EMBL/GenBank/DDBJ whole genome shotgun (WGS) entry which is preliminary data.</text>
</comment>
<organism evidence="2 3">
    <name type="scientific">Phytophthora rubi</name>
    <dbReference type="NCBI Taxonomy" id="129364"/>
    <lineage>
        <taxon>Eukaryota</taxon>
        <taxon>Sar</taxon>
        <taxon>Stramenopiles</taxon>
        <taxon>Oomycota</taxon>
        <taxon>Peronosporomycetes</taxon>
        <taxon>Peronosporales</taxon>
        <taxon>Peronosporaceae</taxon>
        <taxon>Phytophthora</taxon>
    </lineage>
</organism>
<name>A0A6A3JIM4_9STRA</name>
<keyword evidence="1" id="KW-1133">Transmembrane helix</keyword>
<accession>A0A6A3JIM4</accession>
<dbReference type="EMBL" id="QXFU01002034">
    <property type="protein sequence ID" value="KAE8991473.1"/>
    <property type="molecule type" value="Genomic_DNA"/>
</dbReference>
<evidence type="ECO:0000313" key="3">
    <source>
        <dbReference type="Proteomes" id="UP000435112"/>
    </source>
</evidence>
<dbReference type="OrthoDB" id="123480at2759"/>
<feature type="transmembrane region" description="Helical" evidence="1">
    <location>
        <begin position="35"/>
        <end position="59"/>
    </location>
</feature>
<feature type="transmembrane region" description="Helical" evidence="1">
    <location>
        <begin position="575"/>
        <end position="596"/>
    </location>
</feature>
<sequence length="807" mass="87646">MTSKEAPTDWALQYYHQQMHDRKTRSCTNWFHPSVIASCLAVVGRVIVGPLALFLLFVATKYLSDAPVLIKSNASLFSFTEKDLSMAGGCTGCLGPCKITLLKLSLFNDKAFVSAPAFGAIVGQPPTESLYNFSSLSSDVLALGEVLDGDGAICHSGINEWGSTTVMATSTPQQILNIVSMLNIGVSLQTQRELELAVERGDECKATWTIFGTARLFLYLTGAGNGEFGKIPAATFSVFPEVTECRPDVDVVYTNSKLALATGGEDLLAKVPDVLTLFPYGFTSSMGQVSRTVPATNTKYGASTVLEPLLQAYYGGCRVREVNTTGVYIEDTCDVSKHWATYGLMVQSPDDIPLCSTKDVCIHNYFNSQWEGLVGVDPENPDRVALYLNTFRSRYGDSVGINVLPGIVVMQMLLMGVVSLYQVMSHRRSVLLTQIWAYRCQNGRMQIVYLAQITYHFYYNSDLYMLGLATGTLTGESIANLTCCFFAFSYSLVNMVKARSGDQRLDRHFRLIWEAMQLGVTLCVGLILLTVQRTPLVAILTKNAEILRKTSTRGAKYCGLNDSCILFTYNMPSVVVILSLALGVTTVIVSFIAKLLTSSVNGTNSTNLTSDSKVAAAGISAKKKTMYQDNSATLDELTSFERNCIGGQFSKLFQDCDDIAYVSYNGKKCITAEALLLTGYLYHGEHIYQATLQKTSVKGNIYSGPDNRLSARLPATDSIRNIDTIGLMDLGTATIQITFAGGNNSGQVSSVELNPDLAIKTTQVTGIAMVSLNLSTAFAPTSTSDDYTAASRERPADRVSNACFASS</sequence>
<reference evidence="2 3" key="1">
    <citation type="submission" date="2018-09" db="EMBL/GenBank/DDBJ databases">
        <title>Genomic investigation of the strawberry pathogen Phytophthora fragariae indicates pathogenicity is determined by transcriptional variation in three key races.</title>
        <authorList>
            <person name="Adams T.M."/>
            <person name="Armitage A.D."/>
            <person name="Sobczyk M.K."/>
            <person name="Bates H.J."/>
            <person name="Dunwell J.M."/>
            <person name="Nellist C.F."/>
            <person name="Harrison R.J."/>
        </authorList>
    </citation>
    <scope>NUCLEOTIDE SEQUENCE [LARGE SCALE GENOMIC DNA]</scope>
    <source>
        <strain evidence="2 3">SCRP324</strain>
    </source>
</reference>
<keyword evidence="1" id="KW-0812">Transmembrane</keyword>
<proteinExistence type="predicted"/>
<protein>
    <submittedName>
        <fullName evidence="2">Uncharacterized protein</fullName>
    </submittedName>
</protein>
<feature type="transmembrane region" description="Helical" evidence="1">
    <location>
        <begin position="463"/>
        <end position="490"/>
    </location>
</feature>
<dbReference type="Proteomes" id="UP000435112">
    <property type="component" value="Unassembled WGS sequence"/>
</dbReference>
<keyword evidence="1" id="KW-0472">Membrane</keyword>
<evidence type="ECO:0000313" key="2">
    <source>
        <dbReference type="EMBL" id="KAE8991473.1"/>
    </source>
</evidence>
<feature type="transmembrane region" description="Helical" evidence="1">
    <location>
        <begin position="399"/>
        <end position="421"/>
    </location>
</feature>
<gene>
    <name evidence="2" type="ORF">PR002_g20838</name>
</gene>
<dbReference type="AlphaFoldDB" id="A0A6A3JIM4"/>
<feature type="transmembrane region" description="Helical" evidence="1">
    <location>
        <begin position="511"/>
        <end position="531"/>
    </location>
</feature>